<accession>A0A5S4YCS6</accession>
<dbReference type="PANTHER" id="PTHR37944:SF1">
    <property type="entry name" value="PORIN B"/>
    <property type="match status" value="1"/>
</dbReference>
<dbReference type="GO" id="GO:0016020">
    <property type="term" value="C:membrane"/>
    <property type="evidence" value="ECO:0007669"/>
    <property type="project" value="InterPro"/>
</dbReference>
<dbReference type="EMBL" id="VSTH01000221">
    <property type="protein sequence ID" value="TYO61055.1"/>
    <property type="molecule type" value="Genomic_DNA"/>
</dbReference>
<dbReference type="Pfam" id="PF04966">
    <property type="entry name" value="OprB"/>
    <property type="match status" value="1"/>
</dbReference>
<organism evidence="3 4">
    <name type="scientific">Bradyrhizobium hipponense</name>
    <dbReference type="NCBI Taxonomy" id="2605638"/>
    <lineage>
        <taxon>Bacteria</taxon>
        <taxon>Pseudomonadati</taxon>
        <taxon>Pseudomonadota</taxon>
        <taxon>Alphaproteobacteria</taxon>
        <taxon>Hyphomicrobiales</taxon>
        <taxon>Nitrobacteraceae</taxon>
        <taxon>Bradyrhizobium</taxon>
    </lineage>
</organism>
<dbReference type="InterPro" id="IPR038673">
    <property type="entry name" value="OprB_sf"/>
</dbReference>
<dbReference type="Gene3D" id="2.40.160.180">
    <property type="entry name" value="Carbohydrate-selective porin OprB"/>
    <property type="match status" value="1"/>
</dbReference>
<evidence type="ECO:0000256" key="1">
    <source>
        <dbReference type="ARBA" id="ARBA00008769"/>
    </source>
</evidence>
<dbReference type="InterPro" id="IPR052932">
    <property type="entry name" value="OprB_Porin"/>
</dbReference>
<sequence>MPIHSSGTPSSVIQDCVFMESSVLKRAIGLTPACLESDFPRSRRPDKFMTSRWTATGAFAGCVPLHLGSVAVGLVSSTTRWNTVRLLSAMNRGPVKYENLCAVSVLPCKPVKRKWPTSFAAFLTAFGMGGMTPAYAADATIPSSNGSVASPTLQVQTNASVDPASLAIKGLNIGLPGPVDTIDPDIGGARSELSKAGIGYIGMSLNNFYDNSLPHAFAPTHAQQLYNGQNFTASSQNFMFVTYDLSRFGIPDGQIVVAAGDSQYTWNAGGPSRFGLTMATYYQTFLNRTFELKLGYVHNGWEFAGTNVGGSLASSVFGPAGSIVYQGGVNNANVPTPGVIFKYNIDDHFYDKATAQRSISPDGQVAEVNANPAAVNWTVPNAGVLYLNEFGYKRDAAPSVPQMWIRAGAAYNTSNYKNKEIPGTRTDGNHFYYLLADRQLWQNVPVKGSAGRGIYAGFSVMYAPPELNTISQYYEGRLYGKGLFDSRPDDMISLVLTDTVFSKYLVSQALLNSQLAHKDSKAITVSYNAHVAPGIYASLGLSYIDRPTSVTHTTKTGSALNALAALNVFW</sequence>
<evidence type="ECO:0000313" key="3">
    <source>
        <dbReference type="EMBL" id="TYO61055.1"/>
    </source>
</evidence>
<evidence type="ECO:0000313" key="4">
    <source>
        <dbReference type="Proteomes" id="UP000324797"/>
    </source>
</evidence>
<dbReference type="AlphaFoldDB" id="A0A5S4YCS6"/>
<dbReference type="GO" id="GO:0008643">
    <property type="term" value="P:carbohydrate transport"/>
    <property type="evidence" value="ECO:0007669"/>
    <property type="project" value="InterPro"/>
</dbReference>
<comment type="similarity">
    <text evidence="1 2">Belongs to the OprB family.</text>
</comment>
<dbReference type="InterPro" id="IPR007049">
    <property type="entry name" value="Carb-sel_porin_OprB"/>
</dbReference>
<dbReference type="PANTHER" id="PTHR37944">
    <property type="entry name" value="PORIN B"/>
    <property type="match status" value="1"/>
</dbReference>
<reference evidence="3 4" key="1">
    <citation type="submission" date="2019-08" db="EMBL/GenBank/DDBJ databases">
        <title>Bradyrhizobium hipponensis sp. nov., a rhizobium isolated from a Lupinus angustifolius root nodule in Tunisia.</title>
        <authorList>
            <person name="Off K."/>
            <person name="Rejili M."/>
            <person name="Mars M."/>
            <person name="Brachmann A."/>
            <person name="Marin M."/>
        </authorList>
    </citation>
    <scope>NUCLEOTIDE SEQUENCE [LARGE SCALE GENOMIC DNA]</scope>
    <source>
        <strain evidence="4">aSej3</strain>
    </source>
</reference>
<protein>
    <submittedName>
        <fullName evidence="3">Carbohydrate porin</fullName>
    </submittedName>
</protein>
<name>A0A5S4YCS6_9BRAD</name>
<dbReference type="GO" id="GO:0015288">
    <property type="term" value="F:porin activity"/>
    <property type="evidence" value="ECO:0007669"/>
    <property type="project" value="InterPro"/>
</dbReference>
<dbReference type="Proteomes" id="UP000324797">
    <property type="component" value="Unassembled WGS sequence"/>
</dbReference>
<comment type="caution">
    <text evidence="3">The sequence shown here is derived from an EMBL/GenBank/DDBJ whole genome shotgun (WGS) entry which is preliminary data.</text>
</comment>
<keyword evidence="4" id="KW-1185">Reference proteome</keyword>
<evidence type="ECO:0000256" key="2">
    <source>
        <dbReference type="RuleBase" id="RU363072"/>
    </source>
</evidence>
<gene>
    <name evidence="3" type="ORF">FXV83_40295</name>
</gene>
<proteinExistence type="inferred from homology"/>